<dbReference type="OrthoDB" id="2247269at2759"/>
<gene>
    <name evidence="1" type="ORF">CU098_008157</name>
</gene>
<keyword evidence="2" id="KW-1185">Reference proteome</keyword>
<evidence type="ECO:0000313" key="1">
    <source>
        <dbReference type="EMBL" id="RCH84694.1"/>
    </source>
</evidence>
<dbReference type="Proteomes" id="UP000253551">
    <property type="component" value="Unassembled WGS sequence"/>
</dbReference>
<reference evidence="1 2" key="1">
    <citation type="journal article" date="2018" name="G3 (Bethesda)">
        <title>Phylogenetic and Phylogenomic Definition of Rhizopus Species.</title>
        <authorList>
            <person name="Gryganskyi A.P."/>
            <person name="Golan J."/>
            <person name="Dolatabadi S."/>
            <person name="Mondo S."/>
            <person name="Robb S."/>
            <person name="Idnurm A."/>
            <person name="Muszewska A."/>
            <person name="Steczkiewicz K."/>
            <person name="Masonjones S."/>
            <person name="Liao H.L."/>
            <person name="Gajdeczka M.T."/>
            <person name="Anike F."/>
            <person name="Vuek A."/>
            <person name="Anishchenko I.M."/>
            <person name="Voigt K."/>
            <person name="de Hoog G.S."/>
            <person name="Smith M.E."/>
            <person name="Heitman J."/>
            <person name="Vilgalys R."/>
            <person name="Stajich J.E."/>
        </authorList>
    </citation>
    <scope>NUCLEOTIDE SEQUENCE [LARGE SCALE GENOMIC DNA]</scope>
    <source>
        <strain evidence="1 2">LSU 92-RS-03</strain>
    </source>
</reference>
<comment type="caution">
    <text evidence="1">The sequence shown here is derived from an EMBL/GenBank/DDBJ whole genome shotgun (WGS) entry which is preliminary data.</text>
</comment>
<dbReference type="AlphaFoldDB" id="A0A367J410"/>
<organism evidence="1 2">
    <name type="scientific">Rhizopus stolonifer</name>
    <name type="common">Rhizopus nigricans</name>
    <dbReference type="NCBI Taxonomy" id="4846"/>
    <lineage>
        <taxon>Eukaryota</taxon>
        <taxon>Fungi</taxon>
        <taxon>Fungi incertae sedis</taxon>
        <taxon>Mucoromycota</taxon>
        <taxon>Mucoromycotina</taxon>
        <taxon>Mucoromycetes</taxon>
        <taxon>Mucorales</taxon>
        <taxon>Mucorineae</taxon>
        <taxon>Rhizopodaceae</taxon>
        <taxon>Rhizopus</taxon>
    </lineage>
</organism>
<evidence type="ECO:0000313" key="2">
    <source>
        <dbReference type="Proteomes" id="UP000253551"/>
    </source>
</evidence>
<dbReference type="EMBL" id="PJQM01004371">
    <property type="protein sequence ID" value="RCH84694.1"/>
    <property type="molecule type" value="Genomic_DNA"/>
</dbReference>
<proteinExistence type="predicted"/>
<name>A0A367J410_RHIST</name>
<protein>
    <submittedName>
        <fullName evidence="1">Uncharacterized protein</fullName>
    </submittedName>
</protein>
<sequence>MQPIKTDLSLNLQLKATSQERDMLIKISRCNCAADVEALLQEFFSMRQLAPDSKFIRLALASAQTLWESKQLLKGSHNEDWYRLHVYSYIFDKAFINDEEFETKRSECYSNITKFFPNEPDQRIDFILRNINDDSDLISTEEKPGRKGVKSDLEKGKAIQKMMLKKWLKEIGSIKLLNKLEAITCQWEGTKLTIFATRTLTPDYTITYKKGAFSMPKSFNHLAELSKLLLAVLSLRRLVLSNYKKMNLIMKEKQREELLLLDFEDEDSLCLRSDSTYDTVEYDVGDDNNCKMDSDLEAELLKKIEEIEIHTFVASVLNHLIKLSTLFVMNRRIVHNQIKPFHFRILVHLIQR</sequence>
<accession>A0A367J410</accession>